<gene>
    <name evidence="2" type="ORF">J2S44_003039</name>
</gene>
<sequence>MTGVAPRVQSDARRHRRVTPSLLTRQFAPRSVAEKA</sequence>
<comment type="caution">
    <text evidence="2">The sequence shown here is derived from an EMBL/GenBank/DDBJ whole genome shotgun (WGS) entry which is preliminary data.</text>
</comment>
<proteinExistence type="predicted"/>
<dbReference type="Proteomes" id="UP001183629">
    <property type="component" value="Unassembled WGS sequence"/>
</dbReference>
<name>A0AAE3ZMP4_9ACTN</name>
<evidence type="ECO:0000313" key="3">
    <source>
        <dbReference type="Proteomes" id="UP001183629"/>
    </source>
</evidence>
<protein>
    <submittedName>
        <fullName evidence="2">Uncharacterized protein</fullName>
    </submittedName>
</protein>
<reference evidence="2 3" key="1">
    <citation type="submission" date="2023-07" db="EMBL/GenBank/DDBJ databases">
        <title>Sequencing the genomes of 1000 actinobacteria strains.</title>
        <authorList>
            <person name="Klenk H.-P."/>
        </authorList>
    </citation>
    <scope>NUCLEOTIDE SEQUENCE [LARGE SCALE GENOMIC DNA]</scope>
    <source>
        <strain evidence="2 3">DSM 44711</strain>
    </source>
</reference>
<dbReference type="EMBL" id="JAVDYC010000001">
    <property type="protein sequence ID" value="MDR7322789.1"/>
    <property type="molecule type" value="Genomic_DNA"/>
</dbReference>
<evidence type="ECO:0000313" key="2">
    <source>
        <dbReference type="EMBL" id="MDR7322789.1"/>
    </source>
</evidence>
<feature type="region of interest" description="Disordered" evidence="1">
    <location>
        <begin position="1"/>
        <end position="36"/>
    </location>
</feature>
<evidence type="ECO:0000256" key="1">
    <source>
        <dbReference type="SAM" id="MobiDB-lite"/>
    </source>
</evidence>
<accession>A0AAE3ZMP4</accession>
<keyword evidence="3" id="KW-1185">Reference proteome</keyword>
<organism evidence="2 3">
    <name type="scientific">Catenuloplanes niger</name>
    <dbReference type="NCBI Taxonomy" id="587534"/>
    <lineage>
        <taxon>Bacteria</taxon>
        <taxon>Bacillati</taxon>
        <taxon>Actinomycetota</taxon>
        <taxon>Actinomycetes</taxon>
        <taxon>Micromonosporales</taxon>
        <taxon>Micromonosporaceae</taxon>
        <taxon>Catenuloplanes</taxon>
    </lineage>
</organism>
<dbReference type="AlphaFoldDB" id="A0AAE3ZMP4"/>